<comment type="caution">
    <text evidence="1">The sequence shown here is derived from an EMBL/GenBank/DDBJ whole genome shotgun (WGS) entry which is preliminary data.</text>
</comment>
<evidence type="ECO:0000313" key="2">
    <source>
        <dbReference type="Proteomes" id="UP000321504"/>
    </source>
</evidence>
<proteinExistence type="predicted"/>
<protein>
    <submittedName>
        <fullName evidence="1">DUF1367 family protein</fullName>
    </submittedName>
</protein>
<dbReference type="Proteomes" id="UP000321504">
    <property type="component" value="Unassembled WGS sequence"/>
</dbReference>
<dbReference type="EMBL" id="VRMQ01000002">
    <property type="protein sequence ID" value="TXN16371.1"/>
    <property type="molecule type" value="Genomic_DNA"/>
</dbReference>
<dbReference type="RefSeq" id="WP_025501179.1">
    <property type="nucleotide sequence ID" value="NZ_CP011884.1"/>
</dbReference>
<name>A0A4V3VKK3_VIBPH</name>
<organism evidence="1 2">
    <name type="scientific">Vibrio parahaemolyticus</name>
    <dbReference type="NCBI Taxonomy" id="670"/>
    <lineage>
        <taxon>Bacteria</taxon>
        <taxon>Pseudomonadati</taxon>
        <taxon>Pseudomonadota</taxon>
        <taxon>Gammaproteobacteria</taxon>
        <taxon>Vibrionales</taxon>
        <taxon>Vibrionaceae</taxon>
        <taxon>Vibrio</taxon>
    </lineage>
</organism>
<reference evidence="1 2" key="1">
    <citation type="submission" date="2019-08" db="EMBL/GenBank/DDBJ databases">
        <title>Emerging of two pre-pandemic pathogenic O4:KUT lineages of Vibrio parahaemolyticus in coastal eastern China.</title>
        <authorList>
            <person name="Yu H."/>
        </authorList>
    </citation>
    <scope>NUCLEOTIDE SEQUENCE [LARGE SCALE GENOMIC DNA]</scope>
    <source>
        <strain evidence="1 2">HZ17-383</strain>
    </source>
</reference>
<evidence type="ECO:0000313" key="1">
    <source>
        <dbReference type="EMBL" id="TXN16371.1"/>
    </source>
</evidence>
<dbReference type="AlphaFoldDB" id="A0A4V3VKK3"/>
<dbReference type="InterPro" id="IPR009797">
    <property type="entry name" value="DUF1367"/>
</dbReference>
<accession>A0A4V3VKK3</accession>
<gene>
    <name evidence="1" type="ORF">FVP01_10445</name>
</gene>
<sequence length="216" mass="25084">MRSCSTVKAKKETTEIIGAIGTGGYIQYATPEMREKAATMRGRVVAIKPKSKAKARVLDHHRKFFALIHLGFEYWSPDVSLISEPEYYIAHETAKQFCQLAGREDMYETHGIEIADIVLSKIKKQRESHCDPEAYKCIENYRYQVMIEAGYFDLEMLPNGGTVKRPWSIAFENADQEQFEKIYKGCFNVIWNQSLFQVFNDEQEMQNAVYRFMEFA</sequence>
<dbReference type="Pfam" id="PF07105">
    <property type="entry name" value="DUF1367"/>
    <property type="match status" value="1"/>
</dbReference>